<dbReference type="AlphaFoldDB" id="A0A645D2E6"/>
<accession>A0A645D2E6</accession>
<sequence>MNMPIAIVNHFPLLCSLSESRVTSSLTSTKRSYSVFSRVNSFMSSEPDTLSVSVSIWFILSRSPCASASNFQRVCPTLRVGNTNSGITATPTIAIFQFIANSAISVATTVVMLLIDVVSVFEITLPTPLISLSIRVRISPCFSVV</sequence>
<organism evidence="1">
    <name type="scientific">bioreactor metagenome</name>
    <dbReference type="NCBI Taxonomy" id="1076179"/>
    <lineage>
        <taxon>unclassified sequences</taxon>
        <taxon>metagenomes</taxon>
        <taxon>ecological metagenomes</taxon>
    </lineage>
</organism>
<dbReference type="EMBL" id="VSSQ01032392">
    <property type="protein sequence ID" value="MPM83640.1"/>
    <property type="molecule type" value="Genomic_DNA"/>
</dbReference>
<reference evidence="1" key="1">
    <citation type="submission" date="2019-08" db="EMBL/GenBank/DDBJ databases">
        <authorList>
            <person name="Kucharzyk K."/>
            <person name="Murdoch R.W."/>
            <person name="Higgins S."/>
            <person name="Loffler F."/>
        </authorList>
    </citation>
    <scope>NUCLEOTIDE SEQUENCE</scope>
</reference>
<comment type="caution">
    <text evidence="1">The sequence shown here is derived from an EMBL/GenBank/DDBJ whole genome shotgun (WGS) entry which is preliminary data.</text>
</comment>
<proteinExistence type="predicted"/>
<gene>
    <name evidence="1" type="ORF">SDC9_130709</name>
</gene>
<protein>
    <submittedName>
        <fullName evidence="1">Uncharacterized protein</fullName>
    </submittedName>
</protein>
<name>A0A645D2E6_9ZZZZ</name>
<evidence type="ECO:0000313" key="1">
    <source>
        <dbReference type="EMBL" id="MPM83640.1"/>
    </source>
</evidence>